<evidence type="ECO:0000313" key="11">
    <source>
        <dbReference type="Proteomes" id="UP001597180"/>
    </source>
</evidence>
<dbReference type="Gene3D" id="3.40.50.300">
    <property type="entry name" value="P-loop containing nucleotide triphosphate hydrolases"/>
    <property type="match status" value="1"/>
</dbReference>
<dbReference type="Pfam" id="PF00005">
    <property type="entry name" value="ABC_tran"/>
    <property type="match status" value="1"/>
</dbReference>
<keyword evidence="11" id="KW-1185">Reference proteome</keyword>
<dbReference type="SUPFAM" id="SSF52540">
    <property type="entry name" value="P-loop containing nucleoside triphosphate hydrolases"/>
    <property type="match status" value="1"/>
</dbReference>
<evidence type="ECO:0000256" key="2">
    <source>
        <dbReference type="ARBA" id="ARBA00005417"/>
    </source>
</evidence>
<dbReference type="PANTHER" id="PTHR43553:SF24">
    <property type="entry name" value="ENERGY-COUPLING FACTOR TRANSPORTER ATP-BINDING PROTEIN ECFA1"/>
    <property type="match status" value="1"/>
</dbReference>
<keyword evidence="3" id="KW-0813">Transport</keyword>
<keyword evidence="7" id="KW-1278">Translocase</keyword>
<organism evidence="10 11">
    <name type="scientific">Paenibacillus vulneris</name>
    <dbReference type="NCBI Taxonomy" id="1133364"/>
    <lineage>
        <taxon>Bacteria</taxon>
        <taxon>Bacillati</taxon>
        <taxon>Bacillota</taxon>
        <taxon>Bacilli</taxon>
        <taxon>Bacillales</taxon>
        <taxon>Paenibacillaceae</taxon>
        <taxon>Paenibacillus</taxon>
    </lineage>
</organism>
<evidence type="ECO:0000313" key="10">
    <source>
        <dbReference type="EMBL" id="MFD1224578.1"/>
    </source>
</evidence>
<evidence type="ECO:0000256" key="6">
    <source>
        <dbReference type="ARBA" id="ARBA00022840"/>
    </source>
</evidence>
<dbReference type="InterPro" id="IPR050095">
    <property type="entry name" value="ECF_ABC_transporter_ATP-bd"/>
</dbReference>
<keyword evidence="8" id="KW-0472">Membrane</keyword>
<dbReference type="InterPro" id="IPR017871">
    <property type="entry name" value="ABC_transporter-like_CS"/>
</dbReference>
<dbReference type="GO" id="GO:0005524">
    <property type="term" value="F:ATP binding"/>
    <property type="evidence" value="ECO:0007669"/>
    <property type="project" value="UniProtKB-KW"/>
</dbReference>
<keyword evidence="6 10" id="KW-0067">ATP-binding</keyword>
<evidence type="ECO:0000256" key="3">
    <source>
        <dbReference type="ARBA" id="ARBA00022448"/>
    </source>
</evidence>
<dbReference type="SMART" id="SM00382">
    <property type="entry name" value="AAA"/>
    <property type="match status" value="1"/>
</dbReference>
<comment type="caution">
    <text evidence="10">The sequence shown here is derived from an EMBL/GenBank/DDBJ whole genome shotgun (WGS) entry which is preliminary data.</text>
</comment>
<accession>A0ABW3UV17</accession>
<dbReference type="Proteomes" id="UP001597180">
    <property type="component" value="Unassembled WGS sequence"/>
</dbReference>
<evidence type="ECO:0000256" key="7">
    <source>
        <dbReference type="ARBA" id="ARBA00022967"/>
    </source>
</evidence>
<dbReference type="InterPro" id="IPR003439">
    <property type="entry name" value="ABC_transporter-like_ATP-bd"/>
</dbReference>
<dbReference type="InterPro" id="IPR027417">
    <property type="entry name" value="P-loop_NTPase"/>
</dbReference>
<keyword evidence="5" id="KW-0547">Nucleotide-binding</keyword>
<dbReference type="PROSITE" id="PS00211">
    <property type="entry name" value="ABC_TRANSPORTER_1"/>
    <property type="match status" value="1"/>
</dbReference>
<proteinExistence type="inferred from homology"/>
<dbReference type="PANTHER" id="PTHR43553">
    <property type="entry name" value="HEAVY METAL TRANSPORTER"/>
    <property type="match status" value="1"/>
</dbReference>
<dbReference type="CDD" id="cd03225">
    <property type="entry name" value="ABC_cobalt_CbiO_domain1"/>
    <property type="match status" value="1"/>
</dbReference>
<evidence type="ECO:0000256" key="4">
    <source>
        <dbReference type="ARBA" id="ARBA00022475"/>
    </source>
</evidence>
<feature type="domain" description="ABC transporter" evidence="9">
    <location>
        <begin position="5"/>
        <end position="241"/>
    </location>
</feature>
<dbReference type="EMBL" id="JBHTLU010000046">
    <property type="protein sequence ID" value="MFD1224578.1"/>
    <property type="molecule type" value="Genomic_DNA"/>
</dbReference>
<dbReference type="PROSITE" id="PS50893">
    <property type="entry name" value="ABC_TRANSPORTER_2"/>
    <property type="match status" value="1"/>
</dbReference>
<comment type="similarity">
    <text evidence="2">Belongs to the ABC transporter superfamily.</text>
</comment>
<dbReference type="RefSeq" id="WP_345591016.1">
    <property type="nucleotide sequence ID" value="NZ_BAABJG010000026.1"/>
</dbReference>
<evidence type="ECO:0000259" key="9">
    <source>
        <dbReference type="PROSITE" id="PS50893"/>
    </source>
</evidence>
<keyword evidence="4" id="KW-1003">Cell membrane</keyword>
<dbReference type="InterPro" id="IPR015856">
    <property type="entry name" value="ABC_transpr_CbiO/EcfA_su"/>
</dbReference>
<comment type="subcellular location">
    <subcellularLocation>
        <location evidence="1">Cell membrane</location>
        <topology evidence="1">Peripheral membrane protein</topology>
    </subcellularLocation>
</comment>
<dbReference type="InterPro" id="IPR003593">
    <property type="entry name" value="AAA+_ATPase"/>
</dbReference>
<evidence type="ECO:0000256" key="8">
    <source>
        <dbReference type="ARBA" id="ARBA00023136"/>
    </source>
</evidence>
<name>A0ABW3UV17_9BACL</name>
<sequence length="281" mass="31848">MKSILEARGLSYSYPGTASQALQNLNMNIPEGKKTAICGHNGSGKSTFFLQAIGIHRPVEGELVWKGKPLTYNRGSLKQLRQQIGLVFQDPEQQLILNNPAEDISYGLRNAGMREEEIARRTNQMLVAMELEQLADQPMHHLSLGQKKRVALAGVLALEPELLLLDEPTAYLDRRSEQQLIEELDRIHLQGITVVMATHDMNLAYAWADWVLVMDKGRCVREGTPYEIFRQEEELRLLGLEQPILLELWSALPESLRQGKEAPRDVKSFKRFMQTSGAYLI</sequence>
<evidence type="ECO:0000256" key="1">
    <source>
        <dbReference type="ARBA" id="ARBA00004202"/>
    </source>
</evidence>
<reference evidence="11" key="1">
    <citation type="journal article" date="2019" name="Int. J. Syst. Evol. Microbiol.">
        <title>The Global Catalogue of Microorganisms (GCM) 10K type strain sequencing project: providing services to taxonomists for standard genome sequencing and annotation.</title>
        <authorList>
            <consortium name="The Broad Institute Genomics Platform"/>
            <consortium name="The Broad Institute Genome Sequencing Center for Infectious Disease"/>
            <person name="Wu L."/>
            <person name="Ma J."/>
        </authorList>
    </citation>
    <scope>NUCLEOTIDE SEQUENCE [LARGE SCALE GENOMIC DNA]</scope>
    <source>
        <strain evidence="11">CCUG 53270</strain>
    </source>
</reference>
<protein>
    <submittedName>
        <fullName evidence="10">Energy-coupling factor ABC transporter ATP-binding protein</fullName>
    </submittedName>
</protein>
<evidence type="ECO:0000256" key="5">
    <source>
        <dbReference type="ARBA" id="ARBA00022741"/>
    </source>
</evidence>
<gene>
    <name evidence="10" type="ORF">ACFQ4B_31170</name>
</gene>